<reference evidence="1 2" key="1">
    <citation type="journal article" date="2019" name="Vet. Microbiol.">
        <title>Development of multi locus sequence typing (MLST) of Rodentibacter pneumotropicus.</title>
        <authorList>
            <person name="Adhikary S."/>
            <person name="Bisgaard M."/>
            <person name="Boot R."/>
            <person name="Benga L."/>
            <person name="Nicklas W."/>
            <person name="Christensen H."/>
        </authorList>
    </citation>
    <scope>NUCLEOTIDE SEQUENCE [LARGE SCALE GENOMIC DNA]</scope>
    <source>
        <strain evidence="1 2">Ac84</strain>
    </source>
</reference>
<name>A0A4S2Q402_9PAST</name>
<dbReference type="EMBL" id="QXNI01000002">
    <property type="protein sequence ID" value="THA11323.1"/>
    <property type="molecule type" value="Genomic_DNA"/>
</dbReference>
<organism evidence="1 2">
    <name type="scientific">Rodentibacter pneumotropicus</name>
    <dbReference type="NCBI Taxonomy" id="758"/>
    <lineage>
        <taxon>Bacteria</taxon>
        <taxon>Pseudomonadati</taxon>
        <taxon>Pseudomonadota</taxon>
        <taxon>Gammaproteobacteria</taxon>
        <taxon>Pasteurellales</taxon>
        <taxon>Pasteurellaceae</taxon>
        <taxon>Rodentibacter</taxon>
    </lineage>
</organism>
<comment type="caution">
    <text evidence="1">The sequence shown here is derived from an EMBL/GenBank/DDBJ whole genome shotgun (WGS) entry which is preliminary data.</text>
</comment>
<protein>
    <submittedName>
        <fullName evidence="1">Uncharacterized protein</fullName>
    </submittedName>
</protein>
<accession>A0A4S2Q402</accession>
<proteinExistence type="predicted"/>
<dbReference type="AlphaFoldDB" id="A0A4S2Q402"/>
<dbReference type="Proteomes" id="UP000306758">
    <property type="component" value="Unassembled WGS sequence"/>
</dbReference>
<evidence type="ECO:0000313" key="1">
    <source>
        <dbReference type="EMBL" id="THA11323.1"/>
    </source>
</evidence>
<dbReference type="RefSeq" id="WP_136122806.1">
    <property type="nucleotide sequence ID" value="NZ_QXNI01000002.1"/>
</dbReference>
<evidence type="ECO:0000313" key="2">
    <source>
        <dbReference type="Proteomes" id="UP000306758"/>
    </source>
</evidence>
<sequence>MTNCDPNVLTVISPDVVDVQGFAVKSAVRITAYGLTNEDTVTFQRVHYCSSQPRFDRNGCALIKPSERELSSAVEYQIGNCAPSLTPERNSLIIPYAGNYIPVVNGNPTDLTVEIEPILNRTFSDKELGIEPCGFCSDKTWETTGAERCNQHFIEQEEISHCGNIRWTRTKKRCGYYASVPMPIVLDEGDCCGSQFMGYLFHPDETRDPDATVEITDCDGKVWGYAYPQAGDGHSLPIEECDGNIIGYAVNNSAMAPQQLGCK</sequence>
<gene>
    <name evidence="1" type="ORF">D3M78_00465</name>
</gene>